<sequence length="106" mass="11715">MYLIRLKNAIYSKLRSRPCSLTNSLVIIRGFLIPTDSYLPSPRLPSPSVPTRSNGQKAGKTKPPYSPPQSNHEREPEPYPRHPTPIGVGEPDRLSLGRIPGEKSTG</sequence>
<feature type="region of interest" description="Disordered" evidence="1">
    <location>
        <begin position="36"/>
        <end position="106"/>
    </location>
</feature>
<reference evidence="2" key="1">
    <citation type="submission" date="2007-08" db="EMBL/GenBank/DDBJ databases">
        <authorList>
            <person name="Frangeul L."/>
        </authorList>
    </citation>
    <scope>NUCLEOTIDE SEQUENCE</scope>
    <source>
        <strain evidence="2">PCC 7806</strain>
    </source>
</reference>
<evidence type="ECO:0000313" key="2">
    <source>
        <dbReference type="EMBL" id="CAO89397.1"/>
    </source>
</evidence>
<dbReference type="EMBL" id="AM778925">
    <property type="protein sequence ID" value="CAO89397.1"/>
    <property type="molecule type" value="Genomic_DNA"/>
</dbReference>
<name>A8YDT2_MICA7</name>
<gene>
    <name evidence="2" type="ORF">IPF_5111</name>
</gene>
<organism evidence="2">
    <name type="scientific">Microcystis aeruginosa (strain PCC 7806)</name>
    <dbReference type="NCBI Taxonomy" id="267872"/>
    <lineage>
        <taxon>Bacteria</taxon>
        <taxon>Bacillati</taxon>
        <taxon>Cyanobacteriota</taxon>
        <taxon>Cyanophyceae</taxon>
        <taxon>Oscillatoriophycideae</taxon>
        <taxon>Chroococcales</taxon>
        <taxon>Microcystaceae</taxon>
        <taxon>Microcystis</taxon>
    </lineage>
</organism>
<evidence type="ECO:0000256" key="1">
    <source>
        <dbReference type="SAM" id="MobiDB-lite"/>
    </source>
</evidence>
<feature type="compositionally biased region" description="Basic and acidic residues" evidence="1">
    <location>
        <begin position="71"/>
        <end position="80"/>
    </location>
</feature>
<protein>
    <submittedName>
        <fullName evidence="2">Similarity. Hypothetical start</fullName>
    </submittedName>
</protein>
<proteinExistence type="predicted"/>
<dbReference type="AlphaFoldDB" id="A8YDT2"/>
<accession>A8YDT2</accession>